<dbReference type="OrthoDB" id="5464618at2"/>
<accession>A0A4D7JR96</accession>
<reference evidence="1 2" key="1">
    <citation type="submission" date="2018-04" db="EMBL/GenBank/DDBJ databases">
        <title>Complete genome uncultured novel isolate.</title>
        <authorList>
            <person name="Merlino G."/>
        </authorList>
    </citation>
    <scope>NUCLEOTIDE SEQUENCE [LARGE SCALE GENOMIC DNA]</scope>
    <source>
        <strain evidence="2">R1DC9</strain>
    </source>
</reference>
<evidence type="ECO:0008006" key="3">
    <source>
        <dbReference type="Google" id="ProtNLM"/>
    </source>
</evidence>
<dbReference type="Gene3D" id="3.40.50.150">
    <property type="entry name" value="Vaccinia Virus protein VP39"/>
    <property type="match status" value="1"/>
</dbReference>
<dbReference type="AlphaFoldDB" id="A0A4D7JR96"/>
<evidence type="ECO:0000313" key="1">
    <source>
        <dbReference type="EMBL" id="QCK16040.1"/>
    </source>
</evidence>
<sequence>MFTRIYNAVLHWLRCVNDHSLHSPFLFNIYKNLIRRKYRDSDSIDNYLSSLKTNESILLIDDYGVGSSTLKSNSRRIKDIAKTSTSSLSIRKIIRNYIFQNQPKCIIELGTNLGVTTMLMAESSLDYGGQVYSFEGSNALAELAERSFKDFNLGNIKIIKGDLDSTLDTTLATLDDKIDFVYMDANHTYEATINYLNLIYPYLNENAAILIGDIYWSKSMKKAWKEICSSGMFNTKLDFYHSGLILKGPNIPEEHEILMSRPL</sequence>
<keyword evidence="2" id="KW-1185">Reference proteome</keyword>
<dbReference type="Proteomes" id="UP000298616">
    <property type="component" value="Chromosome"/>
</dbReference>
<evidence type="ECO:0000313" key="2">
    <source>
        <dbReference type="Proteomes" id="UP000298616"/>
    </source>
</evidence>
<dbReference type="KEGG" id="fpf:DCC35_15475"/>
<dbReference type="SUPFAM" id="SSF53335">
    <property type="entry name" value="S-adenosyl-L-methionine-dependent methyltransferases"/>
    <property type="match status" value="1"/>
</dbReference>
<dbReference type="CDD" id="cd02440">
    <property type="entry name" value="AdoMet_MTases"/>
    <property type="match status" value="1"/>
</dbReference>
<proteinExistence type="predicted"/>
<dbReference type="EMBL" id="CP028923">
    <property type="protein sequence ID" value="QCK16040.1"/>
    <property type="molecule type" value="Genomic_DNA"/>
</dbReference>
<dbReference type="RefSeq" id="WP_137091639.1">
    <property type="nucleotide sequence ID" value="NZ_CP028923.1"/>
</dbReference>
<protein>
    <recommendedName>
        <fullName evidence="3">SAM-dependent methyltransferase</fullName>
    </recommendedName>
</protein>
<name>A0A4D7JR96_9BACT</name>
<dbReference type="InterPro" id="IPR029063">
    <property type="entry name" value="SAM-dependent_MTases_sf"/>
</dbReference>
<organism evidence="1 2">
    <name type="scientific">Mangrovivirga cuniculi</name>
    <dbReference type="NCBI Taxonomy" id="2715131"/>
    <lineage>
        <taxon>Bacteria</taxon>
        <taxon>Pseudomonadati</taxon>
        <taxon>Bacteroidota</taxon>
        <taxon>Cytophagia</taxon>
        <taxon>Cytophagales</taxon>
        <taxon>Mangrovivirgaceae</taxon>
        <taxon>Mangrovivirga</taxon>
    </lineage>
</organism>
<gene>
    <name evidence="1" type="ORF">DCC35_15475</name>
</gene>
<dbReference type="Pfam" id="PF13578">
    <property type="entry name" value="Methyltransf_24"/>
    <property type="match status" value="1"/>
</dbReference>